<keyword evidence="5 7" id="KW-1133">Transmembrane helix</keyword>
<proteinExistence type="inferred from homology"/>
<dbReference type="STRING" id="1121393.SAMN02745216_03280"/>
<evidence type="ECO:0000256" key="5">
    <source>
        <dbReference type="ARBA" id="ARBA00022989"/>
    </source>
</evidence>
<feature type="transmembrane region" description="Helical" evidence="7">
    <location>
        <begin position="333"/>
        <end position="356"/>
    </location>
</feature>
<dbReference type="OrthoDB" id="9803985at2"/>
<reference evidence="10" key="1">
    <citation type="submission" date="2016-11" db="EMBL/GenBank/DDBJ databases">
        <authorList>
            <person name="Varghese N."/>
            <person name="Submissions S."/>
        </authorList>
    </citation>
    <scope>NUCLEOTIDE SEQUENCE [LARGE SCALE GENOMIC DNA]</scope>
    <source>
        <strain evidence="10">DSM 16219</strain>
    </source>
</reference>
<dbReference type="Proteomes" id="UP000183994">
    <property type="component" value="Unassembled WGS sequence"/>
</dbReference>
<keyword evidence="6 7" id="KW-0472">Membrane</keyword>
<feature type="transmembrane region" description="Helical" evidence="7">
    <location>
        <begin position="279"/>
        <end position="297"/>
    </location>
</feature>
<feature type="transmembrane region" description="Helical" evidence="7">
    <location>
        <begin position="86"/>
        <end position="106"/>
    </location>
</feature>
<feature type="transmembrane region" description="Helical" evidence="7">
    <location>
        <begin position="167"/>
        <end position="186"/>
    </location>
</feature>
<evidence type="ECO:0000313" key="10">
    <source>
        <dbReference type="Proteomes" id="UP000183994"/>
    </source>
</evidence>
<dbReference type="PROSITE" id="PS00216">
    <property type="entry name" value="SUGAR_TRANSPORT_1"/>
    <property type="match status" value="1"/>
</dbReference>
<comment type="similarity">
    <text evidence="3">Belongs to the major facilitator superfamily. TCR/Tet family.</text>
</comment>
<dbReference type="PRINTS" id="PR01035">
    <property type="entry name" value="TCRTETA"/>
</dbReference>
<protein>
    <submittedName>
        <fullName evidence="9">Predicted arabinose efflux permease, MFS family</fullName>
    </submittedName>
</protein>
<comment type="function">
    <text evidence="1">Resistance to tetracycline by an active tetracycline efflux. This is an energy-dependent process that decreases the accumulation of the antibiotic in whole cells. This protein functions as a metal-tetracycline/H(+) antiporter.</text>
</comment>
<evidence type="ECO:0000256" key="2">
    <source>
        <dbReference type="ARBA" id="ARBA00004141"/>
    </source>
</evidence>
<dbReference type="SUPFAM" id="SSF103473">
    <property type="entry name" value="MFS general substrate transporter"/>
    <property type="match status" value="1"/>
</dbReference>
<evidence type="ECO:0000256" key="1">
    <source>
        <dbReference type="ARBA" id="ARBA00003279"/>
    </source>
</evidence>
<dbReference type="InterPro" id="IPR005829">
    <property type="entry name" value="Sugar_transporter_CS"/>
</dbReference>
<feature type="transmembrane region" description="Helical" evidence="7">
    <location>
        <begin position="362"/>
        <end position="383"/>
    </location>
</feature>
<dbReference type="AlphaFoldDB" id="A0A1M6RJX8"/>
<sequence>MRSKLPKTVFVLGLVSFFNDLSSEMIYPLLPLFLSSTLGAGAVALGVVEGVAESASSILKAVSGIAADRWNKRKPLILSGYGLSGLVRPLIGLAWAWPLVLAARFFDRVGKGLRTSPRDALISMSVKPEMRGRAYGFHRAMDHSGAVAGPLAAAFLLSVLGLGLRHVFLLAAIPAMVVIALIAFGVKDPKGEEPEEDACAPPFSKHDWKRLGPDYRRLLTSVVIFTLGNSTDAFILLKLSAAGVSGPWIAGLWSLHHVIKSIATYWGGRFSDRLGRRRMILAGWIFYAAVYFCFAFASSPGWIVALFLLYGVYYGLTEPCEKAWVADMAPKELCGAAFGFYHAAVGLAALPASLIFGMIWHAWGMAAAFMTGALLAAAASILLPREPCS</sequence>
<name>A0A1M6RJX8_9BACT</name>
<dbReference type="EMBL" id="FQZU01000022">
    <property type="protein sequence ID" value="SHK32734.1"/>
    <property type="molecule type" value="Genomic_DNA"/>
</dbReference>
<evidence type="ECO:0000256" key="4">
    <source>
        <dbReference type="ARBA" id="ARBA00022692"/>
    </source>
</evidence>
<organism evidence="9 10">
    <name type="scientific">Desulfatibacillum alkenivorans DSM 16219</name>
    <dbReference type="NCBI Taxonomy" id="1121393"/>
    <lineage>
        <taxon>Bacteria</taxon>
        <taxon>Pseudomonadati</taxon>
        <taxon>Thermodesulfobacteriota</taxon>
        <taxon>Desulfobacteria</taxon>
        <taxon>Desulfobacterales</taxon>
        <taxon>Desulfatibacillaceae</taxon>
        <taxon>Desulfatibacillum</taxon>
    </lineage>
</organism>
<dbReference type="PROSITE" id="PS50850">
    <property type="entry name" value="MFS"/>
    <property type="match status" value="1"/>
</dbReference>
<evidence type="ECO:0000259" key="8">
    <source>
        <dbReference type="PROSITE" id="PS50850"/>
    </source>
</evidence>
<gene>
    <name evidence="9" type="ORF">SAMN02745216_03280</name>
</gene>
<dbReference type="Gene3D" id="1.20.1250.20">
    <property type="entry name" value="MFS general substrate transporter like domains"/>
    <property type="match status" value="2"/>
</dbReference>
<accession>A0A1M6RJX8</accession>
<dbReference type="PANTHER" id="PTHR23518:SF2">
    <property type="entry name" value="MAJOR FACILITATOR SUPERFAMILY TRANSPORTER"/>
    <property type="match status" value="1"/>
</dbReference>
<dbReference type="GO" id="GO:0022857">
    <property type="term" value="F:transmembrane transporter activity"/>
    <property type="evidence" value="ECO:0007669"/>
    <property type="project" value="InterPro"/>
</dbReference>
<keyword evidence="4 7" id="KW-0812">Transmembrane</keyword>
<dbReference type="InterPro" id="IPR036259">
    <property type="entry name" value="MFS_trans_sf"/>
</dbReference>
<dbReference type="InterPro" id="IPR011701">
    <property type="entry name" value="MFS"/>
</dbReference>
<dbReference type="CDD" id="cd17370">
    <property type="entry name" value="MFS_MJ1317_like"/>
    <property type="match status" value="1"/>
</dbReference>
<dbReference type="PANTHER" id="PTHR23518">
    <property type="entry name" value="C-METHYLTRANSFERASE"/>
    <property type="match status" value="1"/>
</dbReference>
<comment type="subcellular location">
    <subcellularLocation>
        <location evidence="2">Membrane</location>
        <topology evidence="2">Multi-pass membrane protein</topology>
    </subcellularLocation>
</comment>
<evidence type="ECO:0000256" key="3">
    <source>
        <dbReference type="ARBA" id="ARBA00007520"/>
    </source>
</evidence>
<dbReference type="InterPro" id="IPR001958">
    <property type="entry name" value="Tet-R_TetA/multi-R_MdtG-like"/>
</dbReference>
<dbReference type="InterPro" id="IPR020846">
    <property type="entry name" value="MFS_dom"/>
</dbReference>
<dbReference type="GO" id="GO:0016020">
    <property type="term" value="C:membrane"/>
    <property type="evidence" value="ECO:0007669"/>
    <property type="project" value="UniProtKB-SubCell"/>
</dbReference>
<evidence type="ECO:0000256" key="7">
    <source>
        <dbReference type="SAM" id="Phobius"/>
    </source>
</evidence>
<feature type="transmembrane region" description="Helical" evidence="7">
    <location>
        <begin position="140"/>
        <end position="161"/>
    </location>
</feature>
<evidence type="ECO:0000313" key="9">
    <source>
        <dbReference type="EMBL" id="SHK32734.1"/>
    </source>
</evidence>
<keyword evidence="10" id="KW-1185">Reference proteome</keyword>
<dbReference type="Pfam" id="PF07690">
    <property type="entry name" value="MFS_1"/>
    <property type="match status" value="2"/>
</dbReference>
<evidence type="ECO:0000256" key="6">
    <source>
        <dbReference type="ARBA" id="ARBA00023136"/>
    </source>
</evidence>
<dbReference type="RefSeq" id="WP_073477340.1">
    <property type="nucleotide sequence ID" value="NZ_FQZU01000022.1"/>
</dbReference>
<feature type="domain" description="Major facilitator superfamily (MFS) profile" evidence="8">
    <location>
        <begin position="8"/>
        <end position="389"/>
    </location>
</feature>